<proteinExistence type="predicted"/>
<dbReference type="AlphaFoldDB" id="A0A9W7L028"/>
<keyword evidence="2" id="KW-1185">Reference proteome</keyword>
<accession>A0A9W7L028</accession>
<evidence type="ECO:0000313" key="2">
    <source>
        <dbReference type="Proteomes" id="UP001165122"/>
    </source>
</evidence>
<gene>
    <name evidence="1" type="ORF">TrLO_g2781</name>
</gene>
<sequence>MHTPEFRKHFIDLVHVQTLMALRVVTKGFNVAADTLIDEGVRSGDLMVHDGKDIHMLVAVARKERRNGILQMLRTKIDDDPDSLQTLGEYVFVHCYKLVPSNIRTNDNDAVVDHLRSQQQIS</sequence>
<dbReference type="OrthoDB" id="10264456at2759"/>
<evidence type="ECO:0000313" key="1">
    <source>
        <dbReference type="EMBL" id="GMI18288.1"/>
    </source>
</evidence>
<comment type="caution">
    <text evidence="1">The sequence shown here is derived from an EMBL/GenBank/DDBJ whole genome shotgun (WGS) entry which is preliminary data.</text>
</comment>
<protein>
    <submittedName>
        <fullName evidence="1">Uncharacterized protein</fullName>
    </submittedName>
</protein>
<name>A0A9W7L028_9STRA</name>
<dbReference type="Proteomes" id="UP001165122">
    <property type="component" value="Unassembled WGS sequence"/>
</dbReference>
<reference evidence="2" key="1">
    <citation type="journal article" date="2023" name="Commun. Biol.">
        <title>Genome analysis of Parmales, the sister group of diatoms, reveals the evolutionary specialization of diatoms from phago-mixotrophs to photoautotrophs.</title>
        <authorList>
            <person name="Ban H."/>
            <person name="Sato S."/>
            <person name="Yoshikawa S."/>
            <person name="Yamada K."/>
            <person name="Nakamura Y."/>
            <person name="Ichinomiya M."/>
            <person name="Sato N."/>
            <person name="Blanc-Mathieu R."/>
            <person name="Endo H."/>
            <person name="Kuwata A."/>
            <person name="Ogata H."/>
        </authorList>
    </citation>
    <scope>NUCLEOTIDE SEQUENCE [LARGE SCALE GENOMIC DNA]</scope>
    <source>
        <strain evidence="2">NIES 3700</strain>
    </source>
</reference>
<organism evidence="1 2">
    <name type="scientific">Triparma laevis f. longispina</name>
    <dbReference type="NCBI Taxonomy" id="1714387"/>
    <lineage>
        <taxon>Eukaryota</taxon>
        <taxon>Sar</taxon>
        <taxon>Stramenopiles</taxon>
        <taxon>Ochrophyta</taxon>
        <taxon>Bolidophyceae</taxon>
        <taxon>Parmales</taxon>
        <taxon>Triparmaceae</taxon>
        <taxon>Triparma</taxon>
    </lineage>
</organism>
<dbReference type="EMBL" id="BRXW01000328">
    <property type="protein sequence ID" value="GMI18288.1"/>
    <property type="molecule type" value="Genomic_DNA"/>
</dbReference>